<dbReference type="InterPro" id="IPR011711">
    <property type="entry name" value="GntR_C"/>
</dbReference>
<keyword evidence="3" id="KW-0804">Transcription</keyword>
<dbReference type="InterPro" id="IPR036390">
    <property type="entry name" value="WH_DNA-bd_sf"/>
</dbReference>
<dbReference type="Gene3D" id="1.20.120.530">
    <property type="entry name" value="GntR ligand-binding domain-like"/>
    <property type="match status" value="1"/>
</dbReference>
<dbReference type="SUPFAM" id="SSF46785">
    <property type="entry name" value="Winged helix' DNA-binding domain"/>
    <property type="match status" value="1"/>
</dbReference>
<keyword evidence="2" id="KW-0238">DNA-binding</keyword>
<dbReference type="GO" id="GO:0003677">
    <property type="term" value="F:DNA binding"/>
    <property type="evidence" value="ECO:0007669"/>
    <property type="project" value="UniProtKB-KW"/>
</dbReference>
<name>A0AAE6X1C9_9STAP</name>
<protein>
    <submittedName>
        <fullName evidence="5">GntR family transcriptional regulator</fullName>
    </submittedName>
</protein>
<proteinExistence type="predicted"/>
<dbReference type="SUPFAM" id="SSF48008">
    <property type="entry name" value="GntR ligand-binding domain-like"/>
    <property type="match status" value="1"/>
</dbReference>
<dbReference type="RefSeq" id="WP_138070566.1">
    <property type="nucleotide sequence ID" value="NZ_CP035309.1"/>
</dbReference>
<evidence type="ECO:0000313" key="5">
    <source>
        <dbReference type="EMBL" id="QIH77685.1"/>
    </source>
</evidence>
<dbReference type="EMBL" id="CP047363">
    <property type="protein sequence ID" value="QIH77685.1"/>
    <property type="molecule type" value="Genomic_DNA"/>
</dbReference>
<dbReference type="GO" id="GO:0003700">
    <property type="term" value="F:DNA-binding transcription factor activity"/>
    <property type="evidence" value="ECO:0007669"/>
    <property type="project" value="InterPro"/>
</dbReference>
<evidence type="ECO:0000259" key="4">
    <source>
        <dbReference type="PROSITE" id="PS50949"/>
    </source>
</evidence>
<keyword evidence="1" id="KW-0805">Transcription regulation</keyword>
<dbReference type="InterPro" id="IPR036388">
    <property type="entry name" value="WH-like_DNA-bd_sf"/>
</dbReference>
<accession>A0AAE6X1C9</accession>
<dbReference type="CDD" id="cd07377">
    <property type="entry name" value="WHTH_GntR"/>
    <property type="match status" value="1"/>
</dbReference>
<dbReference type="Pfam" id="PF00392">
    <property type="entry name" value="GntR"/>
    <property type="match status" value="1"/>
</dbReference>
<dbReference type="Proteomes" id="UP000501122">
    <property type="component" value="Chromosome"/>
</dbReference>
<evidence type="ECO:0000313" key="6">
    <source>
        <dbReference type="Proteomes" id="UP000501122"/>
    </source>
</evidence>
<dbReference type="InterPro" id="IPR008920">
    <property type="entry name" value="TF_FadR/GntR_C"/>
</dbReference>
<dbReference type="PANTHER" id="PTHR43537">
    <property type="entry name" value="TRANSCRIPTIONAL REGULATOR, GNTR FAMILY"/>
    <property type="match status" value="1"/>
</dbReference>
<dbReference type="Pfam" id="PF07729">
    <property type="entry name" value="FCD"/>
    <property type="match status" value="1"/>
</dbReference>
<gene>
    <name evidence="5" type="ORF">GTN30_03305</name>
</gene>
<dbReference type="PANTHER" id="PTHR43537:SF24">
    <property type="entry name" value="GLUCONATE OPERON TRANSCRIPTIONAL REPRESSOR"/>
    <property type="match status" value="1"/>
</dbReference>
<dbReference type="PROSITE" id="PS50949">
    <property type="entry name" value="HTH_GNTR"/>
    <property type="match status" value="1"/>
</dbReference>
<feature type="domain" description="HTH gntR-type" evidence="4">
    <location>
        <begin position="10"/>
        <end position="76"/>
    </location>
</feature>
<dbReference type="InterPro" id="IPR000524">
    <property type="entry name" value="Tscrpt_reg_HTH_GntR"/>
</dbReference>
<evidence type="ECO:0000256" key="2">
    <source>
        <dbReference type="ARBA" id="ARBA00023125"/>
    </source>
</evidence>
<reference evidence="5" key="1">
    <citation type="journal article" date="2020" name="Antimicrob. Agents Chemother.">
        <title>The novel macrolide resistance genes mef(D), msr(F) and msr(H) are present on resistance islands in Macrococcus canis, Macrococcus caseolyticus and Staphylococcus aureus.</title>
        <authorList>
            <person name="Schwendener S."/>
            <person name="Dona V."/>
            <person name="Perreten V."/>
        </authorList>
    </citation>
    <scope>NUCLEOTIDE SEQUENCE</scope>
    <source>
        <strain evidence="5">Epi0076A</strain>
    </source>
</reference>
<organism evidence="5 6">
    <name type="scientific">Macrococcoides canis</name>
    <dbReference type="NCBI Taxonomy" id="1855823"/>
    <lineage>
        <taxon>Bacteria</taxon>
        <taxon>Bacillati</taxon>
        <taxon>Bacillota</taxon>
        <taxon>Bacilli</taxon>
        <taxon>Bacillales</taxon>
        <taxon>Staphylococcaceae</taxon>
        <taxon>Macrococcoides</taxon>
    </lineage>
</organism>
<dbReference type="AlphaFoldDB" id="A0AAE6X1C9"/>
<evidence type="ECO:0000256" key="3">
    <source>
        <dbReference type="ARBA" id="ARBA00023163"/>
    </source>
</evidence>
<dbReference type="SMART" id="SM00895">
    <property type="entry name" value="FCD"/>
    <property type="match status" value="1"/>
</dbReference>
<evidence type="ECO:0000256" key="1">
    <source>
        <dbReference type="ARBA" id="ARBA00023015"/>
    </source>
</evidence>
<sequence>MIPKQWLEQLSTGEQIAFDLRYKIIANHLKDGEKLSENTLAQMYEVSRSPIRDALKLLAHDKLIRLERMGAVITALSESDIRELYDMRLMIESFAFERLKSDDIEQVVLELQKKLEMMKVAVKFDDAAEFTLQDILFHQTMVESIKHRQLKKLWMSIKPTMLILNLISMQQRLMHNKVDFERIFNNHEEYIEAVEHRNRKQYKHVLHINFDDVHEEIDDLFYSQTKEEL</sequence>
<dbReference type="SMART" id="SM00345">
    <property type="entry name" value="HTH_GNTR"/>
    <property type="match status" value="1"/>
</dbReference>
<dbReference type="Gene3D" id="1.10.10.10">
    <property type="entry name" value="Winged helix-like DNA-binding domain superfamily/Winged helix DNA-binding domain"/>
    <property type="match status" value="1"/>
</dbReference>